<dbReference type="PANTHER" id="PTHR43194">
    <property type="entry name" value="HYDROLASE ALPHA/BETA FOLD FAMILY"/>
    <property type="match status" value="1"/>
</dbReference>
<evidence type="ECO:0000259" key="1">
    <source>
        <dbReference type="Pfam" id="PF00561"/>
    </source>
</evidence>
<dbReference type="Pfam" id="PF00561">
    <property type="entry name" value="Abhydrolase_1"/>
    <property type="match status" value="1"/>
</dbReference>
<dbReference type="InterPro" id="IPR000073">
    <property type="entry name" value="AB_hydrolase_1"/>
</dbReference>
<name>A0A838L3N6_9SPHN</name>
<evidence type="ECO:0000313" key="3">
    <source>
        <dbReference type="Proteomes" id="UP000570166"/>
    </source>
</evidence>
<dbReference type="PANTHER" id="PTHR43194:SF2">
    <property type="entry name" value="PEROXISOMAL MEMBRANE PROTEIN LPX1"/>
    <property type="match status" value="1"/>
</dbReference>
<organism evidence="2 3">
    <name type="scientific">Sphingomonas chungangi</name>
    <dbReference type="NCBI Taxonomy" id="2683589"/>
    <lineage>
        <taxon>Bacteria</taxon>
        <taxon>Pseudomonadati</taxon>
        <taxon>Pseudomonadota</taxon>
        <taxon>Alphaproteobacteria</taxon>
        <taxon>Sphingomonadales</taxon>
        <taxon>Sphingomonadaceae</taxon>
        <taxon>Sphingomonas</taxon>
    </lineage>
</organism>
<dbReference type="AlphaFoldDB" id="A0A838L3N6"/>
<keyword evidence="2" id="KW-0378">Hydrolase</keyword>
<accession>A0A838L3N6</accession>
<keyword evidence="3" id="KW-1185">Reference proteome</keyword>
<dbReference type="InterPro" id="IPR029058">
    <property type="entry name" value="AB_hydrolase_fold"/>
</dbReference>
<dbReference type="RefSeq" id="WP_160363591.1">
    <property type="nucleotide sequence ID" value="NZ_JACEIB010000003.1"/>
</dbReference>
<dbReference type="InterPro" id="IPR050228">
    <property type="entry name" value="Carboxylesterase_BioH"/>
</dbReference>
<protein>
    <submittedName>
        <fullName evidence="2">Alpha/beta fold hydrolase</fullName>
    </submittedName>
</protein>
<dbReference type="SUPFAM" id="SSF53474">
    <property type="entry name" value="alpha/beta-Hydrolases"/>
    <property type="match status" value="1"/>
</dbReference>
<gene>
    <name evidence="2" type="ORF">HZF05_06735</name>
</gene>
<dbReference type="Proteomes" id="UP000570166">
    <property type="component" value="Unassembled WGS sequence"/>
</dbReference>
<dbReference type="EMBL" id="JACEIB010000003">
    <property type="protein sequence ID" value="MBA2933794.1"/>
    <property type="molecule type" value="Genomic_DNA"/>
</dbReference>
<feature type="domain" description="AB hydrolase-1" evidence="1">
    <location>
        <begin position="30"/>
        <end position="263"/>
    </location>
</feature>
<comment type="caution">
    <text evidence="2">The sequence shown here is derived from an EMBL/GenBank/DDBJ whole genome shotgun (WGS) entry which is preliminary data.</text>
</comment>
<sequence>MTDGTIRTVDVVAADGVRLTADVGGPESAPAVILLHGGGQTRHSWSGAVRTLIDAGYRVINFDARGHGDSAWSSAGAYDLDDRAADLKAIAALAGDRFVLVGASLGGATAIHAVAQGLRPRAIVLVDIVPHPERQGIDRIVGFMRRYPQGFGSIDEAADAVAAYNPDRPRPRDSIGLRRNLRDSEDGRLRWHWDPRIVESEPEKHHAVVQQSTLALAALEHLPVLLVRGLHSDVVSDSGVVRFAGMVPRLDVVDVAQAGHMLVGDRNDHFNAAIVAYLHRHSPLETGGDPI</sequence>
<proteinExistence type="predicted"/>
<dbReference type="GO" id="GO:0016787">
    <property type="term" value="F:hydrolase activity"/>
    <property type="evidence" value="ECO:0007669"/>
    <property type="project" value="UniProtKB-KW"/>
</dbReference>
<dbReference type="Gene3D" id="3.40.50.1820">
    <property type="entry name" value="alpha/beta hydrolase"/>
    <property type="match status" value="1"/>
</dbReference>
<reference evidence="2 3" key="1">
    <citation type="submission" date="2020-07" db="EMBL/GenBank/DDBJ databases">
        <authorList>
            <person name="Sun Q."/>
        </authorList>
    </citation>
    <scope>NUCLEOTIDE SEQUENCE [LARGE SCALE GENOMIC DNA]</scope>
    <source>
        <strain evidence="2 3">CGMCC 1.13654</strain>
    </source>
</reference>
<evidence type="ECO:0000313" key="2">
    <source>
        <dbReference type="EMBL" id="MBA2933794.1"/>
    </source>
</evidence>